<protein>
    <recommendedName>
        <fullName evidence="4">Ankyrin repeat domain-containing protein</fullName>
    </recommendedName>
</protein>
<dbReference type="GO" id="GO:0005783">
    <property type="term" value="C:endoplasmic reticulum"/>
    <property type="evidence" value="ECO:0007669"/>
    <property type="project" value="TreeGrafter"/>
</dbReference>
<proteinExistence type="predicted"/>
<dbReference type="SUPFAM" id="SSF48403">
    <property type="entry name" value="Ankyrin repeat"/>
    <property type="match status" value="1"/>
</dbReference>
<feature type="region of interest" description="Disordered" evidence="1">
    <location>
        <begin position="1"/>
        <end position="38"/>
    </location>
</feature>
<evidence type="ECO:0000256" key="1">
    <source>
        <dbReference type="SAM" id="MobiDB-lite"/>
    </source>
</evidence>
<evidence type="ECO:0008006" key="4">
    <source>
        <dbReference type="Google" id="ProtNLM"/>
    </source>
</evidence>
<dbReference type="OrthoDB" id="546617at2759"/>
<dbReference type="EMBL" id="PGGS01000161">
    <property type="protein sequence ID" value="PNH07782.1"/>
    <property type="molecule type" value="Genomic_DNA"/>
</dbReference>
<sequence>MWQRRVYTRRQACPPASPPPQLQHHAVAAASSSSDPSRSWLPEIVERFAKSLTPNEVAGTLRLVNKASAAQFRGPKHTTIRLSQPVPHHAFVRRWAGPGAMHSLARKQRRELLCLTARSGVIANLELLLGRGDMPPSKDDDIFRAAASAGHKETCGWLLAKSCPEADRWKAAASAAAGGHVALMDWLLLHAAPLMEGDVTDEEVTLMAGAANGCDLRTLQRLHHTHMEGRRARTVRGRDEMERIISAAAGSLTADWQAKVEWLEARGYPRTASSCDGAPAACAPDALPRMQ</sequence>
<dbReference type="PANTHER" id="PTHR12393:SF6">
    <property type="entry name" value="SPHINGOMYELIN PHOSPHODIESTERASE 2"/>
    <property type="match status" value="1"/>
</dbReference>
<dbReference type="Proteomes" id="UP000236333">
    <property type="component" value="Unassembled WGS sequence"/>
</dbReference>
<dbReference type="GO" id="GO:0071944">
    <property type="term" value="C:cell periphery"/>
    <property type="evidence" value="ECO:0007669"/>
    <property type="project" value="TreeGrafter"/>
</dbReference>
<dbReference type="GO" id="GO:0004620">
    <property type="term" value="F:phospholipase activity"/>
    <property type="evidence" value="ECO:0007669"/>
    <property type="project" value="TreeGrafter"/>
</dbReference>
<gene>
    <name evidence="2" type="ORF">TSOC_005731</name>
</gene>
<evidence type="ECO:0000313" key="2">
    <source>
        <dbReference type="EMBL" id="PNH07782.1"/>
    </source>
</evidence>
<dbReference type="GO" id="GO:0030149">
    <property type="term" value="P:sphingolipid catabolic process"/>
    <property type="evidence" value="ECO:0007669"/>
    <property type="project" value="TreeGrafter"/>
</dbReference>
<name>A0A2J8A5H0_9CHLO</name>
<reference evidence="2 3" key="1">
    <citation type="journal article" date="2017" name="Mol. Biol. Evol.">
        <title>The 4-celled Tetrabaena socialis nuclear genome reveals the essential components for genetic control of cell number at the origin of multicellularity in the volvocine lineage.</title>
        <authorList>
            <person name="Featherston J."/>
            <person name="Arakaki Y."/>
            <person name="Hanschen E.R."/>
            <person name="Ferris P.J."/>
            <person name="Michod R.E."/>
            <person name="Olson B.J.S.C."/>
            <person name="Nozaki H."/>
            <person name="Durand P.M."/>
        </authorList>
    </citation>
    <scope>NUCLEOTIDE SEQUENCE [LARGE SCALE GENOMIC DNA]</scope>
    <source>
        <strain evidence="2 3">NIES-571</strain>
    </source>
</reference>
<dbReference type="GO" id="GO:0046513">
    <property type="term" value="P:ceramide biosynthetic process"/>
    <property type="evidence" value="ECO:0007669"/>
    <property type="project" value="TreeGrafter"/>
</dbReference>
<dbReference type="PANTHER" id="PTHR12393">
    <property type="entry name" value="SPHINGOMYELIN PHOSPHODIESTERASE RELATED"/>
    <property type="match status" value="1"/>
</dbReference>
<organism evidence="2 3">
    <name type="scientific">Tetrabaena socialis</name>
    <dbReference type="NCBI Taxonomy" id="47790"/>
    <lineage>
        <taxon>Eukaryota</taxon>
        <taxon>Viridiplantae</taxon>
        <taxon>Chlorophyta</taxon>
        <taxon>core chlorophytes</taxon>
        <taxon>Chlorophyceae</taxon>
        <taxon>CS clade</taxon>
        <taxon>Chlamydomonadales</taxon>
        <taxon>Tetrabaenaceae</taxon>
        <taxon>Tetrabaena</taxon>
    </lineage>
</organism>
<feature type="compositionally biased region" description="Low complexity" evidence="1">
    <location>
        <begin position="26"/>
        <end position="38"/>
    </location>
</feature>
<dbReference type="Gene3D" id="1.25.40.20">
    <property type="entry name" value="Ankyrin repeat-containing domain"/>
    <property type="match status" value="1"/>
</dbReference>
<evidence type="ECO:0000313" key="3">
    <source>
        <dbReference type="Proteomes" id="UP000236333"/>
    </source>
</evidence>
<feature type="region of interest" description="Disordered" evidence="1">
    <location>
        <begin position="272"/>
        <end position="291"/>
    </location>
</feature>
<keyword evidence="3" id="KW-1185">Reference proteome</keyword>
<comment type="caution">
    <text evidence="2">The sequence shown here is derived from an EMBL/GenBank/DDBJ whole genome shotgun (WGS) entry which is preliminary data.</text>
</comment>
<dbReference type="GO" id="GO:0016020">
    <property type="term" value="C:membrane"/>
    <property type="evidence" value="ECO:0007669"/>
    <property type="project" value="TreeGrafter"/>
</dbReference>
<dbReference type="AlphaFoldDB" id="A0A2J8A5H0"/>
<dbReference type="InterPro" id="IPR036770">
    <property type="entry name" value="Ankyrin_rpt-contain_sf"/>
</dbReference>
<accession>A0A2J8A5H0</accession>